<dbReference type="OrthoDB" id="1148922at2"/>
<evidence type="ECO:0000313" key="2">
    <source>
        <dbReference type="EMBL" id="AWA29017.1"/>
    </source>
</evidence>
<dbReference type="EMBL" id="CP028811">
    <property type="protein sequence ID" value="AWA29017.1"/>
    <property type="molecule type" value="Genomic_DNA"/>
</dbReference>
<organism evidence="2 3">
    <name type="scientific">Flavobacterium magnum</name>
    <dbReference type="NCBI Taxonomy" id="2162713"/>
    <lineage>
        <taxon>Bacteria</taxon>
        <taxon>Pseudomonadati</taxon>
        <taxon>Bacteroidota</taxon>
        <taxon>Flavobacteriia</taxon>
        <taxon>Flavobacteriales</taxon>
        <taxon>Flavobacteriaceae</taxon>
        <taxon>Flavobacterium</taxon>
    </lineage>
</organism>
<sequence>MKKLMISLLAIGALFVSSCNDDGKNPSSNGIVQLTVNGQKKSFSIESHSVDNGGEKWITFGGISGIENIVLNINEGDSSLESISYTFGGQVYTALEGQFTSNATVSTNGHVTGTFSGKLTANAENQVNLIVSAGMFEITYD</sequence>
<dbReference type="KEGG" id="fmg:HYN48_02325"/>
<evidence type="ECO:0008006" key="4">
    <source>
        <dbReference type="Google" id="ProtNLM"/>
    </source>
</evidence>
<proteinExistence type="predicted"/>
<dbReference type="AlphaFoldDB" id="A0A2S0RAH2"/>
<feature type="signal peptide" evidence="1">
    <location>
        <begin position="1"/>
        <end position="21"/>
    </location>
</feature>
<name>A0A2S0RAH2_9FLAO</name>
<dbReference type="Proteomes" id="UP000244193">
    <property type="component" value="Chromosome"/>
</dbReference>
<dbReference type="PROSITE" id="PS51257">
    <property type="entry name" value="PROKAR_LIPOPROTEIN"/>
    <property type="match status" value="1"/>
</dbReference>
<protein>
    <recommendedName>
        <fullName evidence="4">Lipocalin-like domain-containing protein</fullName>
    </recommendedName>
</protein>
<keyword evidence="1" id="KW-0732">Signal</keyword>
<feature type="chain" id="PRO_5015627280" description="Lipocalin-like domain-containing protein" evidence="1">
    <location>
        <begin position="22"/>
        <end position="141"/>
    </location>
</feature>
<reference evidence="2 3" key="1">
    <citation type="submission" date="2018-04" db="EMBL/GenBank/DDBJ databases">
        <title>Genome sequencing of Flavobacterium sp. HYN0048.</title>
        <authorList>
            <person name="Yi H."/>
            <person name="Baek C."/>
        </authorList>
    </citation>
    <scope>NUCLEOTIDE SEQUENCE [LARGE SCALE GENOMIC DNA]</scope>
    <source>
        <strain evidence="2 3">HYN0048</strain>
    </source>
</reference>
<gene>
    <name evidence="2" type="ORF">HYN48_02325</name>
</gene>
<evidence type="ECO:0000256" key="1">
    <source>
        <dbReference type="SAM" id="SignalP"/>
    </source>
</evidence>
<dbReference type="RefSeq" id="WP_108369603.1">
    <property type="nucleotide sequence ID" value="NZ_CP028811.1"/>
</dbReference>
<keyword evidence="3" id="KW-1185">Reference proteome</keyword>
<evidence type="ECO:0000313" key="3">
    <source>
        <dbReference type="Proteomes" id="UP000244193"/>
    </source>
</evidence>
<accession>A0A2S0RAH2</accession>